<feature type="transmembrane region" description="Helical" evidence="5">
    <location>
        <begin position="111"/>
        <end position="130"/>
    </location>
</feature>
<reference evidence="6 7" key="1">
    <citation type="submission" date="2014-11" db="EMBL/GenBank/DDBJ databases">
        <title>Draft genome sequence of Kirrobacter mercurialis.</title>
        <authorList>
            <person name="Coil D.A."/>
            <person name="Eisen J.A."/>
        </authorList>
    </citation>
    <scope>NUCLEOTIDE SEQUENCE [LARGE SCALE GENOMIC DNA]</scope>
    <source>
        <strain evidence="6 7">Coronado</strain>
    </source>
</reference>
<dbReference type="Proteomes" id="UP000030988">
    <property type="component" value="Unassembled WGS sequence"/>
</dbReference>
<dbReference type="Gene3D" id="1.20.120.550">
    <property type="entry name" value="Membrane associated eicosanoid/glutathione metabolism-like domain"/>
    <property type="match status" value="1"/>
</dbReference>
<keyword evidence="4 5" id="KW-0472">Membrane</keyword>
<accession>A0A0B2BYY9</accession>
<evidence type="ECO:0000256" key="4">
    <source>
        <dbReference type="ARBA" id="ARBA00023136"/>
    </source>
</evidence>
<evidence type="ECO:0000256" key="1">
    <source>
        <dbReference type="ARBA" id="ARBA00004370"/>
    </source>
</evidence>
<dbReference type="PANTHER" id="PTHR35371:SF1">
    <property type="entry name" value="BLR7753 PROTEIN"/>
    <property type="match status" value="1"/>
</dbReference>
<evidence type="ECO:0000313" key="6">
    <source>
        <dbReference type="EMBL" id="KHL26793.1"/>
    </source>
</evidence>
<name>A0A0B2BYY9_9SPHN</name>
<evidence type="ECO:0000256" key="5">
    <source>
        <dbReference type="SAM" id="Phobius"/>
    </source>
</evidence>
<comment type="caution">
    <text evidence="6">The sequence shown here is derived from an EMBL/GenBank/DDBJ whole genome shotgun (WGS) entry which is preliminary data.</text>
</comment>
<gene>
    <name evidence="6" type="ORF">PK98_06175</name>
</gene>
<dbReference type="InterPro" id="IPR023352">
    <property type="entry name" value="MAPEG-like_dom_sf"/>
</dbReference>
<comment type="subcellular location">
    <subcellularLocation>
        <location evidence="1">Membrane</location>
    </subcellularLocation>
</comment>
<dbReference type="Pfam" id="PF01124">
    <property type="entry name" value="MAPEG"/>
    <property type="match status" value="1"/>
</dbReference>
<keyword evidence="7" id="KW-1185">Reference proteome</keyword>
<dbReference type="AlphaFoldDB" id="A0A0B2BYY9"/>
<dbReference type="SUPFAM" id="SSF161084">
    <property type="entry name" value="MAPEG domain-like"/>
    <property type="match status" value="1"/>
</dbReference>
<dbReference type="STRING" id="1572751.PK98_06175"/>
<dbReference type="InterPro" id="IPR001129">
    <property type="entry name" value="Membr-assoc_MAPEG"/>
</dbReference>
<dbReference type="EMBL" id="JTDN01000001">
    <property type="protein sequence ID" value="KHL26793.1"/>
    <property type="molecule type" value="Genomic_DNA"/>
</dbReference>
<evidence type="ECO:0000256" key="2">
    <source>
        <dbReference type="ARBA" id="ARBA00022692"/>
    </source>
</evidence>
<dbReference type="PANTHER" id="PTHR35371">
    <property type="entry name" value="INNER MEMBRANE PROTEIN"/>
    <property type="match status" value="1"/>
</dbReference>
<evidence type="ECO:0000313" key="7">
    <source>
        <dbReference type="Proteomes" id="UP000030988"/>
    </source>
</evidence>
<dbReference type="GO" id="GO:0016020">
    <property type="term" value="C:membrane"/>
    <property type="evidence" value="ECO:0007669"/>
    <property type="project" value="UniProtKB-SubCell"/>
</dbReference>
<evidence type="ECO:0000256" key="3">
    <source>
        <dbReference type="ARBA" id="ARBA00022989"/>
    </source>
</evidence>
<keyword evidence="3 5" id="KW-1133">Transmembrane helix</keyword>
<proteinExistence type="predicted"/>
<organism evidence="6 7">
    <name type="scientific">Croceibacterium mercuriale</name>
    <dbReference type="NCBI Taxonomy" id="1572751"/>
    <lineage>
        <taxon>Bacteria</taxon>
        <taxon>Pseudomonadati</taxon>
        <taxon>Pseudomonadota</taxon>
        <taxon>Alphaproteobacteria</taxon>
        <taxon>Sphingomonadales</taxon>
        <taxon>Erythrobacteraceae</taxon>
        <taxon>Croceibacterium</taxon>
    </lineage>
</organism>
<sequence length="131" mass="13974">MPTELAVLVLGAVLLLVHIMLAGQFKTLQYGVEWNAGARDAEMPALNAVAGRLSRAQANFQETFPVAIVALVGVVLAGKTGPVTATAAWVWLAGRVAYLPLYWAGVPYVRSLAWVISTLALVVMLGVLLFR</sequence>
<protein>
    <submittedName>
        <fullName evidence="6">Membrane protein</fullName>
    </submittedName>
</protein>
<keyword evidence="2 5" id="KW-0812">Transmembrane</keyword>